<accession>A0A419EZN1</accession>
<dbReference type="InterPro" id="IPR020565">
    <property type="entry name" value="ImidazoleglycerP_deHydtase_CS"/>
</dbReference>
<dbReference type="FunFam" id="3.30.230.40:FF:000003">
    <property type="entry name" value="Imidazoleglycerol-phosphate dehydratase HisB"/>
    <property type="match status" value="1"/>
</dbReference>
<dbReference type="Pfam" id="PF00475">
    <property type="entry name" value="IGPD"/>
    <property type="match status" value="1"/>
</dbReference>
<name>A0A419EZN1_9BACT</name>
<evidence type="ECO:0000313" key="9">
    <source>
        <dbReference type="Proteomes" id="UP000285961"/>
    </source>
</evidence>
<proteinExistence type="inferred from homology"/>
<dbReference type="NCBIfam" id="NF002111">
    <property type="entry name" value="PRK00951.2-1"/>
    <property type="match status" value="1"/>
</dbReference>
<dbReference type="NCBIfam" id="NF002114">
    <property type="entry name" value="PRK00951.2-4"/>
    <property type="match status" value="1"/>
</dbReference>
<dbReference type="EC" id="4.2.1.19" evidence="6 7"/>
<keyword evidence="4 6" id="KW-0368">Histidine biosynthesis</keyword>
<dbReference type="PROSITE" id="PS00954">
    <property type="entry name" value="IGP_DEHYDRATASE_1"/>
    <property type="match status" value="1"/>
</dbReference>
<comment type="catalytic activity">
    <reaction evidence="6 7">
        <text>D-erythro-1-(imidazol-4-yl)glycerol 3-phosphate = 3-(imidazol-4-yl)-2-oxopropyl phosphate + H2O</text>
        <dbReference type="Rhea" id="RHEA:11040"/>
        <dbReference type="ChEBI" id="CHEBI:15377"/>
        <dbReference type="ChEBI" id="CHEBI:57766"/>
        <dbReference type="ChEBI" id="CHEBI:58278"/>
        <dbReference type="EC" id="4.2.1.19"/>
    </reaction>
</comment>
<comment type="caution">
    <text evidence="8">The sequence shown here is derived from an EMBL/GenBank/DDBJ whole genome shotgun (WGS) entry which is preliminary data.</text>
</comment>
<dbReference type="SUPFAM" id="SSF54211">
    <property type="entry name" value="Ribosomal protein S5 domain 2-like"/>
    <property type="match status" value="2"/>
</dbReference>
<comment type="subcellular location">
    <subcellularLocation>
        <location evidence="6 7">Cytoplasm</location>
    </subcellularLocation>
</comment>
<keyword evidence="3 6" id="KW-0028">Amino-acid biosynthesis</keyword>
<dbReference type="InterPro" id="IPR020568">
    <property type="entry name" value="Ribosomal_Su5_D2-typ_SF"/>
</dbReference>
<dbReference type="AlphaFoldDB" id="A0A419EZN1"/>
<dbReference type="Proteomes" id="UP000285961">
    <property type="component" value="Unassembled WGS sequence"/>
</dbReference>
<evidence type="ECO:0000256" key="1">
    <source>
        <dbReference type="ARBA" id="ARBA00005047"/>
    </source>
</evidence>
<evidence type="ECO:0000256" key="7">
    <source>
        <dbReference type="RuleBase" id="RU000599"/>
    </source>
</evidence>
<protein>
    <recommendedName>
        <fullName evidence="2 6">Imidazoleglycerol-phosphate dehydratase</fullName>
        <shortName evidence="6">IGPD</shortName>
        <ecNumber evidence="6 7">4.2.1.19</ecNumber>
    </recommendedName>
</protein>
<dbReference type="PANTHER" id="PTHR23133:SF2">
    <property type="entry name" value="IMIDAZOLEGLYCEROL-PHOSPHATE DEHYDRATASE"/>
    <property type="match status" value="1"/>
</dbReference>
<comment type="similarity">
    <text evidence="6 7">Belongs to the imidazoleglycerol-phosphate dehydratase family.</text>
</comment>
<comment type="pathway">
    <text evidence="1 6 7">Amino-acid biosynthesis; L-histidine biosynthesis; L-histidine from 5-phospho-alpha-D-ribose 1-diphosphate: step 6/9.</text>
</comment>
<evidence type="ECO:0000256" key="3">
    <source>
        <dbReference type="ARBA" id="ARBA00022605"/>
    </source>
</evidence>
<evidence type="ECO:0000256" key="4">
    <source>
        <dbReference type="ARBA" id="ARBA00023102"/>
    </source>
</evidence>
<dbReference type="GO" id="GO:0000105">
    <property type="term" value="P:L-histidine biosynthetic process"/>
    <property type="evidence" value="ECO:0007669"/>
    <property type="project" value="UniProtKB-UniRule"/>
</dbReference>
<evidence type="ECO:0000256" key="2">
    <source>
        <dbReference type="ARBA" id="ARBA00016664"/>
    </source>
</evidence>
<keyword evidence="5 6" id="KW-0456">Lyase</keyword>
<evidence type="ECO:0000313" key="8">
    <source>
        <dbReference type="EMBL" id="RJP70770.1"/>
    </source>
</evidence>
<dbReference type="PANTHER" id="PTHR23133">
    <property type="entry name" value="IMIDAZOLEGLYCEROL-PHOSPHATE DEHYDRATASE HIS7"/>
    <property type="match status" value="1"/>
</dbReference>
<evidence type="ECO:0000256" key="6">
    <source>
        <dbReference type="HAMAP-Rule" id="MF_00076"/>
    </source>
</evidence>
<keyword evidence="6" id="KW-0963">Cytoplasm</keyword>
<dbReference type="NCBIfam" id="NF002115">
    <property type="entry name" value="PRK00951.2-5"/>
    <property type="match status" value="1"/>
</dbReference>
<gene>
    <name evidence="6 8" type="primary">hisB</name>
    <name evidence="8" type="ORF">C4532_08795</name>
</gene>
<sequence length="194" mass="21028">MRKAKIARKTTETDITVDLTIDGKGTYDIRTGVAFLDHMLALMARHGLMDLSLSATGDLQVDAHHTVEDVGLCLGKAFGDALGGKEGIARYGSARVPMNEALAHVDVDISSRPFLVFNADLPRAKVGQFDAELTREFLHAFVNTAQVTLHVNLLYGDNVHHCIEAIFKALGRALSQAVTLDDRIEGVMSTKGNL</sequence>
<dbReference type="HAMAP" id="MF_00076">
    <property type="entry name" value="HisB"/>
    <property type="match status" value="1"/>
</dbReference>
<dbReference type="FunFam" id="3.30.230.40:FF:000001">
    <property type="entry name" value="Imidazoleglycerol-phosphate dehydratase HisB"/>
    <property type="match status" value="1"/>
</dbReference>
<dbReference type="CDD" id="cd07914">
    <property type="entry name" value="IGPD"/>
    <property type="match status" value="1"/>
</dbReference>
<dbReference type="UniPathway" id="UPA00031">
    <property type="reaction ID" value="UER00011"/>
</dbReference>
<dbReference type="InterPro" id="IPR038494">
    <property type="entry name" value="IGPD_sf"/>
</dbReference>
<organism evidence="8 9">
    <name type="scientific">Candidatus Abyssobacteria bacterium SURF_17</name>
    <dbReference type="NCBI Taxonomy" id="2093361"/>
    <lineage>
        <taxon>Bacteria</taxon>
        <taxon>Pseudomonadati</taxon>
        <taxon>Candidatus Hydrogenedentota</taxon>
        <taxon>Candidatus Abyssobacteria</taxon>
    </lineage>
</organism>
<dbReference type="InterPro" id="IPR000807">
    <property type="entry name" value="ImidazoleglycerolP_deHydtase"/>
</dbReference>
<dbReference type="PROSITE" id="PS00955">
    <property type="entry name" value="IGP_DEHYDRATASE_2"/>
    <property type="match status" value="1"/>
</dbReference>
<dbReference type="GO" id="GO:0005737">
    <property type="term" value="C:cytoplasm"/>
    <property type="evidence" value="ECO:0007669"/>
    <property type="project" value="UniProtKB-SubCell"/>
</dbReference>
<evidence type="ECO:0000256" key="5">
    <source>
        <dbReference type="ARBA" id="ARBA00023239"/>
    </source>
</evidence>
<dbReference type="EMBL" id="QZKI01000065">
    <property type="protein sequence ID" value="RJP70770.1"/>
    <property type="molecule type" value="Genomic_DNA"/>
</dbReference>
<dbReference type="Gene3D" id="3.30.230.40">
    <property type="entry name" value="Imidazole glycerol phosphate dehydratase, domain 1"/>
    <property type="match status" value="2"/>
</dbReference>
<dbReference type="GO" id="GO:0004424">
    <property type="term" value="F:imidazoleglycerol-phosphate dehydratase activity"/>
    <property type="evidence" value="ECO:0007669"/>
    <property type="project" value="UniProtKB-UniRule"/>
</dbReference>
<reference evidence="8 9" key="1">
    <citation type="journal article" date="2017" name="ISME J.">
        <title>Energy and carbon metabolisms in a deep terrestrial subsurface fluid microbial community.</title>
        <authorList>
            <person name="Momper L."/>
            <person name="Jungbluth S.P."/>
            <person name="Lee M.D."/>
            <person name="Amend J.P."/>
        </authorList>
    </citation>
    <scope>NUCLEOTIDE SEQUENCE [LARGE SCALE GENOMIC DNA]</scope>
    <source>
        <strain evidence="8">SURF_17</strain>
    </source>
</reference>